<protein>
    <submittedName>
        <fullName evidence="8">Polysaccharide transporter, PST family</fullName>
    </submittedName>
</protein>
<evidence type="ECO:0000313" key="8">
    <source>
        <dbReference type="EMBL" id="SMO61368.1"/>
    </source>
</evidence>
<feature type="transmembrane region" description="Helical" evidence="7">
    <location>
        <begin position="28"/>
        <end position="46"/>
    </location>
</feature>
<feature type="transmembrane region" description="Helical" evidence="7">
    <location>
        <begin position="446"/>
        <end position="468"/>
    </location>
</feature>
<feature type="transmembrane region" description="Helical" evidence="7">
    <location>
        <begin position="420"/>
        <end position="440"/>
    </location>
</feature>
<feature type="transmembrane region" description="Helical" evidence="7">
    <location>
        <begin position="118"/>
        <end position="137"/>
    </location>
</feature>
<dbReference type="GO" id="GO:0005886">
    <property type="term" value="C:plasma membrane"/>
    <property type="evidence" value="ECO:0007669"/>
    <property type="project" value="UniProtKB-SubCell"/>
</dbReference>
<evidence type="ECO:0000256" key="1">
    <source>
        <dbReference type="ARBA" id="ARBA00004651"/>
    </source>
</evidence>
<feature type="transmembrane region" description="Helical" evidence="7">
    <location>
        <begin position="52"/>
        <end position="76"/>
    </location>
</feature>
<keyword evidence="4 7" id="KW-0812">Transmembrane</keyword>
<dbReference type="CDD" id="cd13127">
    <property type="entry name" value="MATE_tuaB_like"/>
    <property type="match status" value="1"/>
</dbReference>
<comment type="similarity">
    <text evidence="2">Belongs to the polysaccharide synthase family.</text>
</comment>
<gene>
    <name evidence="8" type="ORF">SAMN06273567_102535</name>
</gene>
<dbReference type="PANTHER" id="PTHR30250:SF10">
    <property type="entry name" value="LIPOPOLYSACCHARIDE BIOSYNTHESIS PROTEIN WZXC"/>
    <property type="match status" value="1"/>
</dbReference>
<keyword evidence="9" id="KW-1185">Reference proteome</keyword>
<evidence type="ECO:0000256" key="5">
    <source>
        <dbReference type="ARBA" id="ARBA00022989"/>
    </source>
</evidence>
<evidence type="ECO:0000256" key="4">
    <source>
        <dbReference type="ARBA" id="ARBA00022692"/>
    </source>
</evidence>
<dbReference type="EMBL" id="FXTJ01000002">
    <property type="protein sequence ID" value="SMO61368.1"/>
    <property type="molecule type" value="Genomic_DNA"/>
</dbReference>
<evidence type="ECO:0000256" key="3">
    <source>
        <dbReference type="ARBA" id="ARBA00022475"/>
    </source>
</evidence>
<feature type="transmembrane region" description="Helical" evidence="7">
    <location>
        <begin position="186"/>
        <end position="204"/>
    </location>
</feature>
<keyword evidence="5 7" id="KW-1133">Transmembrane helix</keyword>
<proteinExistence type="inferred from homology"/>
<dbReference type="Proteomes" id="UP000317484">
    <property type="component" value="Unassembled WGS sequence"/>
</dbReference>
<dbReference type="RefSeq" id="WP_185938239.1">
    <property type="nucleotide sequence ID" value="NZ_FXTJ01000002.1"/>
</dbReference>
<organism evidence="8 9">
    <name type="scientific">Geodermatophilus aquaeductus</name>
    <dbReference type="NCBI Taxonomy" id="1564161"/>
    <lineage>
        <taxon>Bacteria</taxon>
        <taxon>Bacillati</taxon>
        <taxon>Actinomycetota</taxon>
        <taxon>Actinomycetes</taxon>
        <taxon>Geodermatophilales</taxon>
        <taxon>Geodermatophilaceae</taxon>
        <taxon>Geodermatophilus</taxon>
    </lineage>
</organism>
<name>A0A521CPQ1_9ACTN</name>
<sequence length="491" mass="51272">MTATEAPRPAGTQPRAARAAGVTLVGQALRIVVQFGSILLLARLLLPEDYGLLAIVLVVVGIGEIIRDFGLSTAAIRAPELSEDTRDALFWINTAIGAALCVVVVACSGLLADLFGRPPLTAIACALAGTFVLNGMATQYRVTLTREMRFRPLVTADVVAQTAAAAVAIALAALGTGYWALVAQQLVQSALVLVLVAVPARWLPGRPRRTPGLRPYLTLGLHLVGTQLVNYAGNNVDTVTIGLRFDAAALGLYNRGFQLLMTPLNQLRSPATTVALPVLARLQDDRERFDEYLRRGQLALGFPIVVSLGVVAGAAGPLVELLLGPRWSGVTPILALLAVAAASQTLAFVGLWTYLSRGLGAQLFRYTVGTSVLRLACVLTGSAWGVVGVAAGYALAACLEWPLSLWWLSRITDFPGRTLMAGALRVLACAVPAGVAAWLVTLAAGALPTAVTLLLAVLAGAGVVALAATVSRTVRADLAGVLAFGRSMVRR</sequence>
<accession>A0A521CPQ1</accession>
<reference evidence="8 9" key="1">
    <citation type="submission" date="2017-05" db="EMBL/GenBank/DDBJ databases">
        <authorList>
            <person name="Varghese N."/>
            <person name="Submissions S."/>
        </authorList>
    </citation>
    <scope>NUCLEOTIDE SEQUENCE [LARGE SCALE GENOMIC DNA]</scope>
    <source>
        <strain evidence="8 9">DSM 46834</strain>
    </source>
</reference>
<dbReference type="Pfam" id="PF13440">
    <property type="entry name" value="Polysacc_synt_3"/>
    <property type="match status" value="1"/>
</dbReference>
<dbReference type="PANTHER" id="PTHR30250">
    <property type="entry name" value="PST FAMILY PREDICTED COLANIC ACID TRANSPORTER"/>
    <property type="match status" value="1"/>
</dbReference>
<comment type="subcellular location">
    <subcellularLocation>
        <location evidence="1">Cell membrane</location>
        <topology evidence="1">Multi-pass membrane protein</topology>
    </subcellularLocation>
</comment>
<dbReference type="InterPro" id="IPR050833">
    <property type="entry name" value="Poly_Biosynth_Transport"/>
</dbReference>
<evidence type="ECO:0000256" key="7">
    <source>
        <dbReference type="SAM" id="Phobius"/>
    </source>
</evidence>
<evidence type="ECO:0000313" key="9">
    <source>
        <dbReference type="Proteomes" id="UP000317484"/>
    </source>
</evidence>
<feature type="transmembrane region" description="Helical" evidence="7">
    <location>
        <begin position="88"/>
        <end position="112"/>
    </location>
</feature>
<evidence type="ECO:0000256" key="6">
    <source>
        <dbReference type="ARBA" id="ARBA00023136"/>
    </source>
</evidence>
<feature type="transmembrane region" description="Helical" evidence="7">
    <location>
        <begin position="331"/>
        <end position="351"/>
    </location>
</feature>
<dbReference type="AlphaFoldDB" id="A0A521CPQ1"/>
<feature type="transmembrane region" description="Helical" evidence="7">
    <location>
        <begin position="298"/>
        <end position="319"/>
    </location>
</feature>
<feature type="transmembrane region" description="Helical" evidence="7">
    <location>
        <begin position="158"/>
        <end position="180"/>
    </location>
</feature>
<keyword evidence="6 7" id="KW-0472">Membrane</keyword>
<keyword evidence="3" id="KW-1003">Cell membrane</keyword>
<evidence type="ECO:0000256" key="2">
    <source>
        <dbReference type="ARBA" id="ARBA00007430"/>
    </source>
</evidence>